<dbReference type="AlphaFoldDB" id="A0A2P2PPC1"/>
<organism evidence="1">
    <name type="scientific">Rhizophora mucronata</name>
    <name type="common">Asiatic mangrove</name>
    <dbReference type="NCBI Taxonomy" id="61149"/>
    <lineage>
        <taxon>Eukaryota</taxon>
        <taxon>Viridiplantae</taxon>
        <taxon>Streptophyta</taxon>
        <taxon>Embryophyta</taxon>
        <taxon>Tracheophyta</taxon>
        <taxon>Spermatophyta</taxon>
        <taxon>Magnoliopsida</taxon>
        <taxon>eudicotyledons</taxon>
        <taxon>Gunneridae</taxon>
        <taxon>Pentapetalae</taxon>
        <taxon>rosids</taxon>
        <taxon>fabids</taxon>
        <taxon>Malpighiales</taxon>
        <taxon>Rhizophoraceae</taxon>
        <taxon>Rhizophora</taxon>
    </lineage>
</organism>
<evidence type="ECO:0000313" key="1">
    <source>
        <dbReference type="EMBL" id="MBX56531.1"/>
    </source>
</evidence>
<sequence length="28" mass="3394">MTVFQVLLPLHIITNCLHKCKYQYLFKV</sequence>
<name>A0A2P2PPC1_RHIMU</name>
<protein>
    <submittedName>
        <fullName evidence="1">Uncharacterized protein</fullName>
    </submittedName>
</protein>
<dbReference type="EMBL" id="GGEC01076047">
    <property type="protein sequence ID" value="MBX56531.1"/>
    <property type="molecule type" value="Transcribed_RNA"/>
</dbReference>
<proteinExistence type="predicted"/>
<accession>A0A2P2PPC1</accession>
<reference evidence="1" key="1">
    <citation type="submission" date="2018-02" db="EMBL/GenBank/DDBJ databases">
        <title>Rhizophora mucronata_Transcriptome.</title>
        <authorList>
            <person name="Meera S.P."/>
            <person name="Sreeshan A."/>
            <person name="Augustine A."/>
        </authorList>
    </citation>
    <scope>NUCLEOTIDE SEQUENCE</scope>
    <source>
        <tissue evidence="1">Leaf</tissue>
    </source>
</reference>